<feature type="transmembrane region" description="Helical" evidence="1">
    <location>
        <begin position="176"/>
        <end position="196"/>
    </location>
</feature>
<dbReference type="EMBL" id="FPCA01000001">
    <property type="protein sequence ID" value="SFU50202.1"/>
    <property type="molecule type" value="Genomic_DNA"/>
</dbReference>
<dbReference type="RefSeq" id="WP_068836488.1">
    <property type="nucleotide sequence ID" value="NZ_BMXC01000001.1"/>
</dbReference>
<keyword evidence="1" id="KW-1133">Transmembrane helix</keyword>
<feature type="transmembrane region" description="Helical" evidence="1">
    <location>
        <begin position="61"/>
        <end position="82"/>
    </location>
</feature>
<feature type="transmembrane region" description="Helical" evidence="1">
    <location>
        <begin position="136"/>
        <end position="164"/>
    </location>
</feature>
<gene>
    <name evidence="2" type="ORF">SAMN04487941_1164</name>
</gene>
<reference evidence="3" key="1">
    <citation type="submission" date="2016-10" db="EMBL/GenBank/DDBJ databases">
        <authorList>
            <person name="Varghese N."/>
        </authorList>
    </citation>
    <scope>NUCLEOTIDE SEQUENCE [LARGE SCALE GENOMIC DNA]</scope>
    <source>
        <strain evidence="3">DSM 18820</strain>
    </source>
</reference>
<evidence type="ECO:0000256" key="1">
    <source>
        <dbReference type="SAM" id="Phobius"/>
    </source>
</evidence>
<evidence type="ECO:0000313" key="2">
    <source>
        <dbReference type="EMBL" id="SFU50202.1"/>
    </source>
</evidence>
<proteinExistence type="predicted"/>
<sequence>MWNELSQPPALKEYSDYFKTLLSVSGVLLGLTFTALLFVIQSGFTSFKFSRRMFLELYVLLGRNLIINLSYLTLIPLAILYLPSLPKVLAFGYYLFSLYFVKSLLDLQKHKGYIHTLFSKNFVPSSYGKFRAYFRYIYNLGFISNLFIAIYLIIIVGYPLLISFKETGNYLLTDKAFFYSTLIILFFSIVQIINFIPKFFQNSSEEIENKSESLDNTPTEELSGIDYKKERLLLKDYLIAHGIQELEASDKVPFLKGTLFLNLLIDQDGPEAWFNVNIEAHNNKHFEIREAILDYAFKLFSLCRNSMIDINSFVISFHISSGGENSRRNIFFRSSRREINTIFSNEKNPKSAIMKIKNKHFDELYRDLG</sequence>
<feature type="transmembrane region" description="Helical" evidence="1">
    <location>
        <begin position="20"/>
        <end position="40"/>
    </location>
</feature>
<keyword evidence="1" id="KW-0472">Membrane</keyword>
<accession>A0A1I7GP01</accession>
<dbReference type="AlphaFoldDB" id="A0A1I7GP01"/>
<keyword evidence="3" id="KW-1185">Reference proteome</keyword>
<protein>
    <submittedName>
        <fullName evidence="2">Uncharacterized protein</fullName>
    </submittedName>
</protein>
<organism evidence="2 3">
    <name type="scientific">Pontibacter akesuensis</name>
    <dbReference type="NCBI Taxonomy" id="388950"/>
    <lineage>
        <taxon>Bacteria</taxon>
        <taxon>Pseudomonadati</taxon>
        <taxon>Bacteroidota</taxon>
        <taxon>Cytophagia</taxon>
        <taxon>Cytophagales</taxon>
        <taxon>Hymenobacteraceae</taxon>
        <taxon>Pontibacter</taxon>
    </lineage>
</organism>
<name>A0A1I7GP01_9BACT</name>
<feature type="transmembrane region" description="Helical" evidence="1">
    <location>
        <begin position="88"/>
        <end position="105"/>
    </location>
</feature>
<dbReference type="Proteomes" id="UP000182491">
    <property type="component" value="Unassembled WGS sequence"/>
</dbReference>
<keyword evidence="1" id="KW-0812">Transmembrane</keyword>
<dbReference type="OrthoDB" id="9553484at2"/>
<evidence type="ECO:0000313" key="3">
    <source>
        <dbReference type="Proteomes" id="UP000182491"/>
    </source>
</evidence>